<evidence type="ECO:0000256" key="1">
    <source>
        <dbReference type="SAM" id="MobiDB-lite"/>
    </source>
</evidence>
<reference evidence="3" key="1">
    <citation type="journal article" date="2012" name="Science">
        <title>The Paleozoic origin of enzymatic lignin decomposition reconstructed from 31 fungal genomes.</title>
        <authorList>
            <person name="Floudas D."/>
            <person name="Binder M."/>
            <person name="Riley R."/>
            <person name="Barry K."/>
            <person name="Blanchette R.A."/>
            <person name="Henrissat B."/>
            <person name="Martinez A.T."/>
            <person name="Otillar R."/>
            <person name="Spatafora J.W."/>
            <person name="Yadav J.S."/>
            <person name="Aerts A."/>
            <person name="Benoit I."/>
            <person name="Boyd A."/>
            <person name="Carlson A."/>
            <person name="Copeland A."/>
            <person name="Coutinho P.M."/>
            <person name="de Vries R.P."/>
            <person name="Ferreira P."/>
            <person name="Findley K."/>
            <person name="Foster B."/>
            <person name="Gaskell J."/>
            <person name="Glotzer D."/>
            <person name="Gorecki P."/>
            <person name="Heitman J."/>
            <person name="Hesse C."/>
            <person name="Hori C."/>
            <person name="Igarashi K."/>
            <person name="Jurgens J.A."/>
            <person name="Kallen N."/>
            <person name="Kersten P."/>
            <person name="Kohler A."/>
            <person name="Kuees U."/>
            <person name="Kumar T.K.A."/>
            <person name="Kuo A."/>
            <person name="LaButti K."/>
            <person name="Larrondo L.F."/>
            <person name="Lindquist E."/>
            <person name="Ling A."/>
            <person name="Lombard V."/>
            <person name="Lucas S."/>
            <person name="Lundell T."/>
            <person name="Martin R."/>
            <person name="McLaughlin D.J."/>
            <person name="Morgenstern I."/>
            <person name="Morin E."/>
            <person name="Murat C."/>
            <person name="Nagy L.G."/>
            <person name="Nolan M."/>
            <person name="Ohm R.A."/>
            <person name="Patyshakuliyeva A."/>
            <person name="Rokas A."/>
            <person name="Ruiz-Duenas F.J."/>
            <person name="Sabat G."/>
            <person name="Salamov A."/>
            <person name="Samejima M."/>
            <person name="Schmutz J."/>
            <person name="Slot J.C."/>
            <person name="St John F."/>
            <person name="Stenlid J."/>
            <person name="Sun H."/>
            <person name="Sun S."/>
            <person name="Syed K."/>
            <person name="Tsang A."/>
            <person name="Wiebenga A."/>
            <person name="Young D."/>
            <person name="Pisabarro A."/>
            <person name="Eastwood D.C."/>
            <person name="Martin F."/>
            <person name="Cullen D."/>
            <person name="Grigoriev I.V."/>
            <person name="Hibbett D.S."/>
        </authorList>
    </citation>
    <scope>NUCLEOTIDE SEQUENCE [LARGE SCALE GENOMIC DNA]</scope>
    <source>
        <strain evidence="3">TFB10046</strain>
    </source>
</reference>
<protein>
    <submittedName>
        <fullName evidence="2">Uncharacterized protein</fullName>
    </submittedName>
</protein>
<evidence type="ECO:0000313" key="3">
    <source>
        <dbReference type="Proteomes" id="UP000006514"/>
    </source>
</evidence>
<accession>J0D509</accession>
<feature type="compositionally biased region" description="Acidic residues" evidence="1">
    <location>
        <begin position="315"/>
        <end position="327"/>
    </location>
</feature>
<keyword evidence="3" id="KW-1185">Reference proteome</keyword>
<sequence length="327" mass="36513">MALLVGYSTNSLTDDETQDLVKNLWPREFRHLEQDPSDYANCLFWQAVPCTDGELSEWLQIVPNPLTGDRSRPFSVTHVPDVEDGEEDDTQLYELAVKFGGFLEHFNIGTLGNWDGTEHGAVKAVQTIVLSGGGYQKEWAATQRALNRLMNVVAKMAKPEQEVTSAVASNGTDNIFMQRRVFVKASTESAYNVPADVAHRAPELRVVGKTWHLDDRMEFGQVSRGGALKRATSFVFRPGHFVEVTAYVEIVKNKAGRIRVQLRPDRVVLVSTEGQMKGRMQSSKVVKLVRRRRPTLDAEIEARPSPAARAADTQDGADEEDENLMVE</sequence>
<dbReference type="OrthoDB" id="3270129at2759"/>
<dbReference type="InParanoid" id="J0D509"/>
<feature type="region of interest" description="Disordered" evidence="1">
    <location>
        <begin position="296"/>
        <end position="327"/>
    </location>
</feature>
<dbReference type="EMBL" id="JH688069">
    <property type="protein sequence ID" value="EJD33844.1"/>
    <property type="molecule type" value="Genomic_DNA"/>
</dbReference>
<dbReference type="KEGG" id="adl:AURDEDRAFT_131479"/>
<evidence type="ECO:0000313" key="2">
    <source>
        <dbReference type="EMBL" id="EJD33844.1"/>
    </source>
</evidence>
<dbReference type="AlphaFoldDB" id="J0D509"/>
<organism evidence="2 3">
    <name type="scientific">Auricularia subglabra (strain TFB-10046 / SS5)</name>
    <name type="common">White-rot fungus</name>
    <name type="synonym">Auricularia delicata (strain TFB10046)</name>
    <dbReference type="NCBI Taxonomy" id="717982"/>
    <lineage>
        <taxon>Eukaryota</taxon>
        <taxon>Fungi</taxon>
        <taxon>Dikarya</taxon>
        <taxon>Basidiomycota</taxon>
        <taxon>Agaricomycotina</taxon>
        <taxon>Agaricomycetes</taxon>
        <taxon>Auriculariales</taxon>
        <taxon>Auriculariaceae</taxon>
        <taxon>Auricularia</taxon>
    </lineage>
</organism>
<dbReference type="Proteomes" id="UP000006514">
    <property type="component" value="Unassembled WGS sequence"/>
</dbReference>
<gene>
    <name evidence="2" type="ORF">AURDEDRAFT_131479</name>
</gene>
<dbReference type="OMA" id="RRMTIRI"/>
<proteinExistence type="predicted"/>
<dbReference type="eggNOG" id="ENOG502R173">
    <property type="taxonomic scope" value="Eukaryota"/>
</dbReference>
<name>J0D509_AURST</name>